<dbReference type="STRING" id="1055723.SAMN05216293_0785"/>
<dbReference type="Proteomes" id="UP000184031">
    <property type="component" value="Unassembled WGS sequence"/>
</dbReference>
<reference evidence="1 2" key="1">
    <citation type="submission" date="2016-11" db="EMBL/GenBank/DDBJ databases">
        <authorList>
            <person name="Varghese N."/>
            <person name="Submissions S."/>
        </authorList>
    </citation>
    <scope>NUCLEOTIDE SEQUENCE [LARGE SCALE GENOMIC DNA]</scope>
    <source>
        <strain evidence="1 2">CGMCC 1.12174</strain>
    </source>
</reference>
<organism evidence="1 2">
    <name type="scientific">Flagellimonas taeanensis</name>
    <dbReference type="NCBI Taxonomy" id="1005926"/>
    <lineage>
        <taxon>Bacteria</taxon>
        <taxon>Pseudomonadati</taxon>
        <taxon>Bacteroidota</taxon>
        <taxon>Flavobacteriia</taxon>
        <taxon>Flavobacteriales</taxon>
        <taxon>Flavobacteriaceae</taxon>
        <taxon>Flagellimonas</taxon>
    </lineage>
</organism>
<comment type="caution">
    <text evidence="1">The sequence shown here is derived from an EMBL/GenBank/DDBJ whole genome shotgun (WGS) entry which is preliminary data.</text>
</comment>
<dbReference type="AlphaFoldDB" id="A0A1M6RJ52"/>
<proteinExistence type="predicted"/>
<protein>
    <submittedName>
        <fullName evidence="1">Uncharacterized protein</fullName>
    </submittedName>
</protein>
<evidence type="ECO:0000313" key="1">
    <source>
        <dbReference type="EMBL" id="SHK32446.1"/>
    </source>
</evidence>
<gene>
    <name evidence="1" type="ORF">SAMN05216293_0785</name>
</gene>
<sequence length="60" mass="6797">MASALTIIYVVKPSVPDVKSFINVIFAVLKKQQGNKPQPLGWRRPSEISYGVHYPTCLFY</sequence>
<accession>A0A1M6RJ52</accession>
<name>A0A1M6RJ52_9FLAO</name>
<dbReference type="EMBL" id="FRAT01000002">
    <property type="protein sequence ID" value="SHK32446.1"/>
    <property type="molecule type" value="Genomic_DNA"/>
</dbReference>
<evidence type="ECO:0000313" key="2">
    <source>
        <dbReference type="Proteomes" id="UP000184031"/>
    </source>
</evidence>